<dbReference type="Pfam" id="PF00072">
    <property type="entry name" value="Response_reg"/>
    <property type="match status" value="1"/>
</dbReference>
<dbReference type="GO" id="GO:0016787">
    <property type="term" value="F:hydrolase activity"/>
    <property type="evidence" value="ECO:0007669"/>
    <property type="project" value="UniProtKB-KW"/>
</dbReference>
<dbReference type="STRING" id="596151.DesfrDRAFT_2278"/>
<gene>
    <name evidence="4" type="ORF">DesfrDRAFT_2278</name>
</gene>
<evidence type="ECO:0000256" key="1">
    <source>
        <dbReference type="PROSITE-ProRule" id="PRU00169"/>
    </source>
</evidence>
<keyword evidence="4" id="KW-0378">Hydrolase</keyword>
<accession>E1JXC9</accession>
<organism evidence="4 5">
    <name type="scientific">Solidesulfovibrio fructosivorans JJ]</name>
    <dbReference type="NCBI Taxonomy" id="596151"/>
    <lineage>
        <taxon>Bacteria</taxon>
        <taxon>Pseudomonadati</taxon>
        <taxon>Thermodesulfobacteriota</taxon>
        <taxon>Desulfovibrionia</taxon>
        <taxon>Desulfovibrionales</taxon>
        <taxon>Desulfovibrionaceae</taxon>
        <taxon>Solidesulfovibrio</taxon>
    </lineage>
</organism>
<feature type="modified residue" description="4-aspartylphosphate" evidence="1">
    <location>
        <position position="56"/>
    </location>
</feature>
<sequence length="373" mass="41774">MTAASVRILTIDDEDMIRETIAVYLENKGFTVFEAANGREGLERFLAERPDLVLVDLRMPEMDGLDVLARIRDIAPDTPTIVVSGTGVLRDAIEAIKRGAWDYVTKPIQDMDVLGLAVDKALERARLLRENKAYQENLEALVHERTTEVENTRRQIMQRLSRAAEFKDNETGRHVVRVGEISALIGRAVGLAAEECDMLRECAPLHDLGKIGIPDAILLKPGPLTAGEWEIMKRHCLFGCEILGPLGSLEDAKAWCSDPLAPTRGKDHNPLLNLARTLALLHHERWDGQGYPFGLQGENIPLEARIVSVVDVYDALRSSRSYKKPFSEEESLEIMREGAGTRFDPEIMAVFFAHLDAIRAIREKWKDEEDKGS</sequence>
<feature type="domain" description="Response regulatory" evidence="2">
    <location>
        <begin position="7"/>
        <end position="121"/>
    </location>
</feature>
<dbReference type="InterPro" id="IPR049510">
    <property type="entry name" value="RssB-like_REC"/>
</dbReference>
<proteinExistence type="predicted"/>
<dbReference type="Pfam" id="PF13487">
    <property type="entry name" value="HD_5"/>
    <property type="match status" value="1"/>
</dbReference>
<dbReference type="eggNOG" id="COG3437">
    <property type="taxonomic scope" value="Bacteria"/>
</dbReference>
<keyword evidence="5" id="KW-1185">Reference proteome</keyword>
<dbReference type="CDD" id="cd17555">
    <property type="entry name" value="REC_RssB-like"/>
    <property type="match status" value="1"/>
</dbReference>
<keyword evidence="1" id="KW-0597">Phosphoprotein</keyword>
<dbReference type="SMART" id="SM00448">
    <property type="entry name" value="REC"/>
    <property type="match status" value="1"/>
</dbReference>
<dbReference type="PANTHER" id="PTHR45228">
    <property type="entry name" value="CYCLIC DI-GMP PHOSPHODIESTERASE TM_0186-RELATED"/>
    <property type="match status" value="1"/>
</dbReference>
<dbReference type="InterPro" id="IPR001789">
    <property type="entry name" value="Sig_transdc_resp-reg_receiver"/>
</dbReference>
<dbReference type="Gene3D" id="3.40.50.2300">
    <property type="match status" value="1"/>
</dbReference>
<dbReference type="EMBL" id="AECZ01000014">
    <property type="protein sequence ID" value="EFL50906.1"/>
    <property type="molecule type" value="Genomic_DNA"/>
</dbReference>
<dbReference type="SUPFAM" id="SSF109604">
    <property type="entry name" value="HD-domain/PDEase-like"/>
    <property type="match status" value="1"/>
</dbReference>
<dbReference type="PROSITE" id="PS51832">
    <property type="entry name" value="HD_GYP"/>
    <property type="match status" value="1"/>
</dbReference>
<dbReference type="GO" id="GO:0000160">
    <property type="term" value="P:phosphorelay signal transduction system"/>
    <property type="evidence" value="ECO:0007669"/>
    <property type="project" value="InterPro"/>
</dbReference>
<dbReference type="InterPro" id="IPR003607">
    <property type="entry name" value="HD/PDEase_dom"/>
</dbReference>
<dbReference type="Gene3D" id="1.20.5.390">
    <property type="entry name" value="L1 transposable element, trimerization domain"/>
    <property type="match status" value="1"/>
</dbReference>
<evidence type="ECO:0000313" key="5">
    <source>
        <dbReference type="Proteomes" id="UP000006250"/>
    </source>
</evidence>
<dbReference type="InterPro" id="IPR037522">
    <property type="entry name" value="HD_GYP_dom"/>
</dbReference>
<reference evidence="4 5" key="1">
    <citation type="submission" date="2010-08" db="EMBL/GenBank/DDBJ databases">
        <title>The draft genome of Desulfovibrio fructosovorans JJ.</title>
        <authorList>
            <consortium name="US DOE Joint Genome Institute (JGI-PGF)"/>
            <person name="Lucas S."/>
            <person name="Copeland A."/>
            <person name="Lapidus A."/>
            <person name="Cheng J.-F."/>
            <person name="Bruce D."/>
            <person name="Goodwin L."/>
            <person name="Pitluck S."/>
            <person name="Land M.L."/>
            <person name="Hauser L."/>
            <person name="Chang Y.-J."/>
            <person name="Jeffries C."/>
            <person name="Wall J.D."/>
            <person name="Stahl D.A."/>
            <person name="Arkin A.P."/>
            <person name="Dehal P."/>
            <person name="Stolyar S.M."/>
            <person name="Hazen T.C."/>
            <person name="Woyke T.J."/>
        </authorList>
    </citation>
    <scope>NUCLEOTIDE SEQUENCE [LARGE SCALE GENOMIC DNA]</scope>
    <source>
        <strain evidence="4 5">JJ</strain>
    </source>
</reference>
<dbReference type="SMART" id="SM00471">
    <property type="entry name" value="HDc"/>
    <property type="match status" value="1"/>
</dbReference>
<dbReference type="InterPro" id="IPR011006">
    <property type="entry name" value="CheY-like_superfamily"/>
</dbReference>
<evidence type="ECO:0000313" key="4">
    <source>
        <dbReference type="EMBL" id="EFL50906.1"/>
    </source>
</evidence>
<dbReference type="PROSITE" id="PS50110">
    <property type="entry name" value="RESPONSE_REGULATORY"/>
    <property type="match status" value="1"/>
</dbReference>
<dbReference type="Proteomes" id="UP000006250">
    <property type="component" value="Unassembled WGS sequence"/>
</dbReference>
<feature type="domain" description="HD-GYP" evidence="3">
    <location>
        <begin position="149"/>
        <end position="367"/>
    </location>
</feature>
<dbReference type="CDD" id="cd00077">
    <property type="entry name" value="HDc"/>
    <property type="match status" value="1"/>
</dbReference>
<dbReference type="RefSeq" id="WP_005993962.1">
    <property type="nucleotide sequence ID" value="NZ_AECZ01000014.1"/>
</dbReference>
<evidence type="ECO:0000259" key="3">
    <source>
        <dbReference type="PROSITE" id="PS51832"/>
    </source>
</evidence>
<dbReference type="InterPro" id="IPR052020">
    <property type="entry name" value="Cyclic_di-GMP/3'3'-cGAMP_PDE"/>
</dbReference>
<comment type="caution">
    <text evidence="4">The sequence shown here is derived from an EMBL/GenBank/DDBJ whole genome shotgun (WGS) entry which is preliminary data.</text>
</comment>
<evidence type="ECO:0000259" key="2">
    <source>
        <dbReference type="PROSITE" id="PS50110"/>
    </source>
</evidence>
<name>E1JXC9_SOLFR</name>
<dbReference type="AlphaFoldDB" id="E1JXC9"/>
<dbReference type="Gene3D" id="1.10.3210.10">
    <property type="entry name" value="Hypothetical protein af1432"/>
    <property type="match status" value="1"/>
</dbReference>
<dbReference type="SUPFAM" id="SSF52172">
    <property type="entry name" value="CheY-like"/>
    <property type="match status" value="1"/>
</dbReference>
<dbReference type="OrthoDB" id="9769359at2"/>
<protein>
    <submittedName>
        <fullName evidence="4">Response regulator receiver modulated metal dependent phosphohydrolase</fullName>
    </submittedName>
</protein>